<dbReference type="OrthoDB" id="10017054at2759"/>
<dbReference type="VEuPathDB" id="FungiDB:MUCCIDRAFT_133637"/>
<dbReference type="SMART" id="SM00033">
    <property type="entry name" value="CH"/>
    <property type="match status" value="1"/>
</dbReference>
<evidence type="ECO:0000259" key="1">
    <source>
        <dbReference type="PROSITE" id="PS50021"/>
    </source>
</evidence>
<keyword evidence="3" id="KW-1185">Reference proteome</keyword>
<dbReference type="InterPro" id="IPR036872">
    <property type="entry name" value="CH_dom_sf"/>
</dbReference>
<dbReference type="STRING" id="747725.A0A168HIR0"/>
<evidence type="ECO:0000313" key="3">
    <source>
        <dbReference type="Proteomes" id="UP000077051"/>
    </source>
</evidence>
<feature type="domain" description="Calponin-homology (CH)" evidence="1">
    <location>
        <begin position="1"/>
        <end position="117"/>
    </location>
</feature>
<organism evidence="2 3">
    <name type="scientific">Mucor lusitanicus CBS 277.49</name>
    <dbReference type="NCBI Taxonomy" id="747725"/>
    <lineage>
        <taxon>Eukaryota</taxon>
        <taxon>Fungi</taxon>
        <taxon>Fungi incertae sedis</taxon>
        <taxon>Mucoromycota</taxon>
        <taxon>Mucoromycotina</taxon>
        <taxon>Mucoromycetes</taxon>
        <taxon>Mucorales</taxon>
        <taxon>Mucorineae</taxon>
        <taxon>Mucoraceae</taxon>
        <taxon>Mucor</taxon>
    </lineage>
</organism>
<dbReference type="EMBL" id="AMYB01000009">
    <property type="protein sequence ID" value="OAC98834.1"/>
    <property type="molecule type" value="Genomic_DNA"/>
</dbReference>
<protein>
    <recommendedName>
        <fullName evidence="1">Calponin-homology (CH) domain-containing protein</fullName>
    </recommendedName>
</protein>
<accession>A0A168HIR0</accession>
<dbReference type="PROSITE" id="PS50021">
    <property type="entry name" value="CH"/>
    <property type="match status" value="1"/>
</dbReference>
<evidence type="ECO:0000313" key="2">
    <source>
        <dbReference type="EMBL" id="OAC98834.1"/>
    </source>
</evidence>
<dbReference type="AlphaFoldDB" id="A0A168HIR0"/>
<dbReference type="Pfam" id="PF00307">
    <property type="entry name" value="CH"/>
    <property type="match status" value="1"/>
</dbReference>
<comment type="caution">
    <text evidence="2">The sequence shown here is derived from an EMBL/GenBank/DDBJ whole genome shotgun (WGS) entry which is preliminary data.</text>
</comment>
<dbReference type="Gene3D" id="1.10.418.10">
    <property type="entry name" value="Calponin-like domain"/>
    <property type="match status" value="1"/>
</dbReference>
<proteinExistence type="predicted"/>
<dbReference type="SUPFAM" id="SSF47576">
    <property type="entry name" value="Calponin-homology domain, CH-domain"/>
    <property type="match status" value="1"/>
</dbReference>
<dbReference type="InterPro" id="IPR001715">
    <property type="entry name" value="CH_dom"/>
</dbReference>
<name>A0A168HIR0_MUCCL</name>
<sequence length="131" mass="15464">AKVALLYWVRIQLEDYIGANLIPSIQDFSRSWRTGVAFCLLIHRHNPAYIPDLFNTHLAMDLTEKSTWHQLLRLAFDLGTNKMGIQAYLEPEDLVDVDYPHEPSVMMYVSEYYKVMSRFQKEEPTNLKRER</sequence>
<feature type="non-terminal residue" evidence="2">
    <location>
        <position position="131"/>
    </location>
</feature>
<dbReference type="Proteomes" id="UP000077051">
    <property type="component" value="Unassembled WGS sequence"/>
</dbReference>
<reference evidence="2 3" key="1">
    <citation type="submission" date="2015-06" db="EMBL/GenBank/DDBJ databases">
        <title>Expansion of signal transduction pathways in fungi by whole-genome duplication.</title>
        <authorList>
            <consortium name="DOE Joint Genome Institute"/>
            <person name="Corrochano L.M."/>
            <person name="Kuo A."/>
            <person name="Marcet-Houben M."/>
            <person name="Polaino S."/>
            <person name="Salamov A."/>
            <person name="Villalobos J.M."/>
            <person name="Alvarez M.I."/>
            <person name="Avalos J."/>
            <person name="Benito E.P."/>
            <person name="Benoit I."/>
            <person name="Burger G."/>
            <person name="Camino L.P."/>
            <person name="Canovas D."/>
            <person name="Cerda-Olmedo E."/>
            <person name="Cheng J.-F."/>
            <person name="Dominguez A."/>
            <person name="Elias M."/>
            <person name="Eslava A.P."/>
            <person name="Glaser F."/>
            <person name="Grimwood J."/>
            <person name="Gutierrez G."/>
            <person name="Heitman J."/>
            <person name="Henrissat B."/>
            <person name="Iturriaga E.A."/>
            <person name="Lang B.F."/>
            <person name="Lavin J.L."/>
            <person name="Lee S."/>
            <person name="Li W."/>
            <person name="Lindquist E."/>
            <person name="Lopez-Garcia S."/>
            <person name="Luque E.M."/>
            <person name="Marcos A.T."/>
            <person name="Martin J."/>
            <person name="Mccluskey K."/>
            <person name="Medina H.R."/>
            <person name="Miralles-Duran A."/>
            <person name="Miyazaki A."/>
            <person name="Munoz-Torres E."/>
            <person name="Oguiza J.A."/>
            <person name="Ohm R."/>
            <person name="Olmedo M."/>
            <person name="Orejas M."/>
            <person name="Ortiz-Castellanos L."/>
            <person name="Pisabarro A.G."/>
            <person name="Rodriguez-Romero J."/>
            <person name="Ruiz-Herrera J."/>
            <person name="Ruiz-Vazquez R."/>
            <person name="Sanz C."/>
            <person name="Schackwitz W."/>
            <person name="Schmutz J."/>
            <person name="Shahriari M."/>
            <person name="Shelest E."/>
            <person name="Silva-Franco F."/>
            <person name="Soanes D."/>
            <person name="Syed K."/>
            <person name="Tagua V.G."/>
            <person name="Talbot N.J."/>
            <person name="Thon M."/>
            <person name="De Vries R.P."/>
            <person name="Wiebenga A."/>
            <person name="Yadav J.S."/>
            <person name="Braun E.L."/>
            <person name="Baker S."/>
            <person name="Garre V."/>
            <person name="Horwitz B."/>
            <person name="Torres-Martinez S."/>
            <person name="Idnurm A."/>
            <person name="Herrera-Estrella A."/>
            <person name="Gabaldon T."/>
            <person name="Grigoriev I.V."/>
        </authorList>
    </citation>
    <scope>NUCLEOTIDE SEQUENCE [LARGE SCALE GENOMIC DNA]</scope>
    <source>
        <strain evidence="2 3">CBS 277.49</strain>
    </source>
</reference>
<gene>
    <name evidence="2" type="ORF">MUCCIDRAFT_133637</name>
</gene>
<feature type="non-terminal residue" evidence="2">
    <location>
        <position position="1"/>
    </location>
</feature>
<dbReference type="PANTHER" id="PTHR11915">
    <property type="entry name" value="SPECTRIN/FILAMIN RELATED CYTOSKELETAL PROTEIN"/>
    <property type="match status" value="1"/>
</dbReference>